<feature type="region of interest" description="Disordered" evidence="1">
    <location>
        <begin position="245"/>
        <end position="265"/>
    </location>
</feature>
<sequence>MLLRRGIANYISEHAHVCAPSAQFFFLSFFSFVAYMRGALVSWRMRRVLCRTAARCFFFVGRCVRLRLHGTRMSNSAECLRFENSSAPGRGVVRARGLCVCVCGTSMMRLPPAPALARRGFGDREAAPDWDFGMPATPCAARWGRHDSVLGETWTVLKSGFQPKQVRERLAKGLRTEKRNVLLFDMAMHDASRGERGGGGDARGETRVWSLRRMSRCAAMRARGAEASTEQARYSVHGAAVVPGAASSERTSRVRGGGKPKADVAPRCDAIGSDAGGVCARDLSDTPCVRGDHEGTLVHTMTRVEPAWVYCALGVGRCALGVGGEGRAAVGAGKRGRVRERSRCGLGGVRGRGSQALGRRAHEGRCRCVGQCGVLKYAGPRRRTAVRASCVVSGGASDRQRVRVRVWTCSCAFKFEADACSGRRTCQSARREPRGGAPDERDECSRRVYLHAARGWWVLADRECGACRLRDRRLVGALEEEMCHG</sequence>
<gene>
    <name evidence="2" type="ORF">C8F04DRAFT_1232449</name>
</gene>
<evidence type="ECO:0000256" key="1">
    <source>
        <dbReference type="SAM" id="MobiDB-lite"/>
    </source>
</evidence>
<reference evidence="2" key="1">
    <citation type="submission" date="2023-03" db="EMBL/GenBank/DDBJ databases">
        <title>Massive genome expansion in bonnet fungi (Mycena s.s.) driven by repeated elements and novel gene families across ecological guilds.</title>
        <authorList>
            <consortium name="Lawrence Berkeley National Laboratory"/>
            <person name="Harder C.B."/>
            <person name="Miyauchi S."/>
            <person name="Viragh M."/>
            <person name="Kuo A."/>
            <person name="Thoen E."/>
            <person name="Andreopoulos B."/>
            <person name="Lu D."/>
            <person name="Skrede I."/>
            <person name="Drula E."/>
            <person name="Henrissat B."/>
            <person name="Morin E."/>
            <person name="Kohler A."/>
            <person name="Barry K."/>
            <person name="LaButti K."/>
            <person name="Morin E."/>
            <person name="Salamov A."/>
            <person name="Lipzen A."/>
            <person name="Mereny Z."/>
            <person name="Hegedus B."/>
            <person name="Baldrian P."/>
            <person name="Stursova M."/>
            <person name="Weitz H."/>
            <person name="Taylor A."/>
            <person name="Grigoriev I.V."/>
            <person name="Nagy L.G."/>
            <person name="Martin F."/>
            <person name="Kauserud H."/>
        </authorList>
    </citation>
    <scope>NUCLEOTIDE SEQUENCE</scope>
    <source>
        <strain evidence="2">CBHHK200</strain>
    </source>
</reference>
<evidence type="ECO:0000313" key="3">
    <source>
        <dbReference type="Proteomes" id="UP001218188"/>
    </source>
</evidence>
<protein>
    <submittedName>
        <fullName evidence="2">Uncharacterized protein</fullName>
    </submittedName>
</protein>
<keyword evidence="3" id="KW-1185">Reference proteome</keyword>
<organism evidence="2 3">
    <name type="scientific">Mycena alexandri</name>
    <dbReference type="NCBI Taxonomy" id="1745969"/>
    <lineage>
        <taxon>Eukaryota</taxon>
        <taxon>Fungi</taxon>
        <taxon>Dikarya</taxon>
        <taxon>Basidiomycota</taxon>
        <taxon>Agaricomycotina</taxon>
        <taxon>Agaricomycetes</taxon>
        <taxon>Agaricomycetidae</taxon>
        <taxon>Agaricales</taxon>
        <taxon>Marasmiineae</taxon>
        <taxon>Mycenaceae</taxon>
        <taxon>Mycena</taxon>
    </lineage>
</organism>
<dbReference type="InterPro" id="IPR038261">
    <property type="entry name" value="GPP34-like_sf"/>
</dbReference>
<evidence type="ECO:0000313" key="2">
    <source>
        <dbReference type="EMBL" id="KAJ7037569.1"/>
    </source>
</evidence>
<dbReference type="AlphaFoldDB" id="A0AAD6X9Z4"/>
<name>A0AAD6X9Z4_9AGAR</name>
<accession>A0AAD6X9Z4</accession>
<dbReference type="EMBL" id="JARJCM010000036">
    <property type="protein sequence ID" value="KAJ7037569.1"/>
    <property type="molecule type" value="Genomic_DNA"/>
</dbReference>
<dbReference type="Gene3D" id="1.10.3630.10">
    <property type="entry name" value="yeast vps74-n-term truncation variant domain like"/>
    <property type="match status" value="1"/>
</dbReference>
<dbReference type="Proteomes" id="UP001218188">
    <property type="component" value="Unassembled WGS sequence"/>
</dbReference>
<proteinExistence type="predicted"/>
<comment type="caution">
    <text evidence="2">The sequence shown here is derived from an EMBL/GenBank/DDBJ whole genome shotgun (WGS) entry which is preliminary data.</text>
</comment>